<sequence>MMMLKINQLYFQHQRHIPLLNGIDLELKAGELITILGANGTGKSTLLNCIAGLLKPKCGEIFLQNKEIKQLSAKQIARQVAYVSQHSPQTYQYKVLDYVVLGRAAHLGLFGKPREREEDYHLAERALAQLGIPHFADKIYMQMSGGEKQLVNLAKILVQQPQLILFDEPTSALDYGNVFKTLSLIKGLSHQQFSIIMTTHNPDHPMLLNEVIPNSKVAILTKSGKLHCGFTEDILTEDNLRELYQTDLRLIDVPELQRKICAITHI</sequence>
<name>G4A7S1_AGGAC</name>
<keyword evidence="3" id="KW-0547">Nucleotide-binding</keyword>
<dbReference type="Proteomes" id="UP000005508">
    <property type="component" value="Unassembled WGS sequence"/>
</dbReference>
<dbReference type="SMR" id="G4A7S1"/>
<evidence type="ECO:0000256" key="4">
    <source>
        <dbReference type="ARBA" id="ARBA00022840"/>
    </source>
</evidence>
<dbReference type="PROSITE" id="PS00211">
    <property type="entry name" value="ABC_TRANSPORTER_1"/>
    <property type="match status" value="1"/>
</dbReference>
<organism evidence="6">
    <name type="scientific">Aggregatibacter actinomycetemcomitans serotype e str. SC1083</name>
    <dbReference type="NCBI Taxonomy" id="907488"/>
    <lineage>
        <taxon>Bacteria</taxon>
        <taxon>Pseudomonadati</taxon>
        <taxon>Pseudomonadota</taxon>
        <taxon>Gammaproteobacteria</taxon>
        <taxon>Pasteurellales</taxon>
        <taxon>Pasteurellaceae</taxon>
        <taxon>Aggregatibacter</taxon>
    </lineage>
</organism>
<dbReference type="InterPro" id="IPR050153">
    <property type="entry name" value="Metal_Ion_Import_ABC"/>
</dbReference>
<dbReference type="CDD" id="cd03214">
    <property type="entry name" value="ABC_Iron-Siderophores_B12_Hemin"/>
    <property type="match status" value="1"/>
</dbReference>
<dbReference type="SUPFAM" id="SSF52540">
    <property type="entry name" value="P-loop containing nucleoside triphosphate hydrolases"/>
    <property type="match status" value="1"/>
</dbReference>
<dbReference type="SMART" id="SM00382">
    <property type="entry name" value="AAA"/>
    <property type="match status" value="1"/>
</dbReference>
<dbReference type="PANTHER" id="PTHR42734:SF19">
    <property type="entry name" value="IRON COMPOUNDS ABC TRANSPORTER, ATP-BINDING PROTEIN"/>
    <property type="match status" value="1"/>
</dbReference>
<dbReference type="Gene3D" id="3.40.50.300">
    <property type="entry name" value="P-loop containing nucleotide triphosphate hydrolases"/>
    <property type="match status" value="1"/>
</dbReference>
<accession>G4A7S1</accession>
<gene>
    <name evidence="6" type="ORF">SC1083_0867</name>
</gene>
<dbReference type="PANTHER" id="PTHR42734">
    <property type="entry name" value="METAL TRANSPORT SYSTEM ATP-BINDING PROTEIN TM_0124-RELATED"/>
    <property type="match status" value="1"/>
</dbReference>
<protein>
    <submittedName>
        <fullName evidence="6">ABC-type cobalamin/Fe3+-siderophore transport system, ATPase component</fullName>
    </submittedName>
</protein>
<evidence type="ECO:0000256" key="2">
    <source>
        <dbReference type="ARBA" id="ARBA00022448"/>
    </source>
</evidence>
<evidence type="ECO:0000256" key="1">
    <source>
        <dbReference type="ARBA" id="ARBA00005417"/>
    </source>
</evidence>
<dbReference type="InterPro" id="IPR003593">
    <property type="entry name" value="AAA+_ATPase"/>
</dbReference>
<dbReference type="PROSITE" id="PS50893">
    <property type="entry name" value="ABC_TRANSPORTER_2"/>
    <property type="match status" value="1"/>
</dbReference>
<dbReference type="EMBL" id="AEJM01000016">
    <property type="protein sequence ID" value="EGY34475.1"/>
    <property type="molecule type" value="Genomic_DNA"/>
</dbReference>
<comment type="similarity">
    <text evidence="1">Belongs to the ABC transporter superfamily.</text>
</comment>
<keyword evidence="2" id="KW-0813">Transport</keyword>
<dbReference type="GO" id="GO:0005524">
    <property type="term" value="F:ATP binding"/>
    <property type="evidence" value="ECO:0007669"/>
    <property type="project" value="UniProtKB-KW"/>
</dbReference>
<proteinExistence type="inferred from homology"/>
<dbReference type="Pfam" id="PF00005">
    <property type="entry name" value="ABC_tran"/>
    <property type="match status" value="1"/>
</dbReference>
<dbReference type="InterPro" id="IPR017871">
    <property type="entry name" value="ABC_transporter-like_CS"/>
</dbReference>
<feature type="domain" description="ABC transporter" evidence="5">
    <location>
        <begin position="4"/>
        <end position="248"/>
    </location>
</feature>
<dbReference type="InterPro" id="IPR027417">
    <property type="entry name" value="P-loop_NTPase"/>
</dbReference>
<dbReference type="AlphaFoldDB" id="G4A7S1"/>
<dbReference type="FunFam" id="3.40.50.300:FF:000134">
    <property type="entry name" value="Iron-enterobactin ABC transporter ATP-binding protein"/>
    <property type="match status" value="1"/>
</dbReference>
<evidence type="ECO:0000256" key="3">
    <source>
        <dbReference type="ARBA" id="ARBA00022741"/>
    </source>
</evidence>
<dbReference type="InterPro" id="IPR003439">
    <property type="entry name" value="ABC_transporter-like_ATP-bd"/>
</dbReference>
<dbReference type="GO" id="GO:0016887">
    <property type="term" value="F:ATP hydrolysis activity"/>
    <property type="evidence" value="ECO:0007669"/>
    <property type="project" value="InterPro"/>
</dbReference>
<keyword evidence="4" id="KW-0067">ATP-binding</keyword>
<dbReference type="PATRIC" id="fig|907488.3.peg.854"/>
<evidence type="ECO:0000259" key="5">
    <source>
        <dbReference type="PROSITE" id="PS50893"/>
    </source>
</evidence>
<evidence type="ECO:0000313" key="6">
    <source>
        <dbReference type="EMBL" id="EGY34475.1"/>
    </source>
</evidence>
<comment type="caution">
    <text evidence="6">The sequence shown here is derived from an EMBL/GenBank/DDBJ whole genome shotgun (WGS) entry which is preliminary data.</text>
</comment>
<reference evidence="6" key="1">
    <citation type="submission" date="2010-10" db="EMBL/GenBank/DDBJ databases">
        <authorList>
            <person name="Chen C."/>
            <person name="Kittichotirat W."/>
            <person name="Asikainen S."/>
            <person name="Bumgarner R."/>
        </authorList>
    </citation>
    <scope>NUCLEOTIDE SEQUENCE [LARGE SCALE GENOMIC DNA]</scope>
    <source>
        <strain evidence="6">SC1083</strain>
    </source>
</reference>